<proteinExistence type="predicted"/>
<evidence type="ECO:0000313" key="3">
    <source>
        <dbReference type="Proteomes" id="UP000092695"/>
    </source>
</evidence>
<evidence type="ECO:0000313" key="2">
    <source>
        <dbReference type="EMBL" id="ANO51736.1"/>
    </source>
</evidence>
<dbReference type="KEGG" id="woc:BA177_11475"/>
<evidence type="ECO:0000256" key="1">
    <source>
        <dbReference type="SAM" id="MobiDB-lite"/>
    </source>
</evidence>
<gene>
    <name evidence="2" type="ORF">BA177_11475</name>
</gene>
<dbReference type="Proteomes" id="UP000092695">
    <property type="component" value="Chromosome"/>
</dbReference>
<accession>A0A193LGZ7</accession>
<dbReference type="EMBL" id="CP016268">
    <property type="protein sequence ID" value="ANO51736.1"/>
    <property type="molecule type" value="Genomic_DNA"/>
</dbReference>
<name>A0A193LGZ7_9GAMM</name>
<feature type="region of interest" description="Disordered" evidence="1">
    <location>
        <begin position="25"/>
        <end position="70"/>
    </location>
</feature>
<feature type="compositionally biased region" description="Polar residues" evidence="1">
    <location>
        <begin position="32"/>
        <end position="44"/>
    </location>
</feature>
<protein>
    <submittedName>
        <fullName evidence="2">Uncharacterized protein</fullName>
    </submittedName>
</protein>
<reference evidence="2 3" key="1">
    <citation type="submission" date="2016-06" db="EMBL/GenBank/DDBJ databases">
        <title>Complete genome sequence of a deep-branching marine Gamma Proteobacterium Woeseia oceani type strain XK5.</title>
        <authorList>
            <person name="Mu D."/>
            <person name="Du Z."/>
        </authorList>
    </citation>
    <scope>NUCLEOTIDE SEQUENCE [LARGE SCALE GENOMIC DNA]</scope>
    <source>
        <strain evidence="2 3">XK5</strain>
    </source>
</reference>
<sequence length="70" mass="7480">MSRTKENAIVMPDDEVSVALSIANRETPGTRAPQTATFHNSDNARTGYLAGNGVNRRNSPTVDHGVVISN</sequence>
<organism evidence="2 3">
    <name type="scientific">Woeseia oceani</name>
    <dbReference type="NCBI Taxonomy" id="1548547"/>
    <lineage>
        <taxon>Bacteria</taxon>
        <taxon>Pseudomonadati</taxon>
        <taxon>Pseudomonadota</taxon>
        <taxon>Gammaproteobacteria</taxon>
        <taxon>Woeseiales</taxon>
        <taxon>Woeseiaceae</taxon>
        <taxon>Woeseia</taxon>
    </lineage>
</organism>
<dbReference type="AlphaFoldDB" id="A0A193LGZ7"/>
<keyword evidence="3" id="KW-1185">Reference proteome</keyword>